<comment type="caution">
    <text evidence="7">The sequence shown here is derived from an EMBL/GenBank/DDBJ whole genome shotgun (WGS) entry which is preliminary data.</text>
</comment>
<keyword evidence="3 6" id="KW-0812">Transmembrane</keyword>
<dbReference type="PANTHER" id="PTHR11048:SF5">
    <property type="entry name" value="DECAPRENYL-PHOSPHATE PHOSPHORIBOSYLTRANSFERASE"/>
    <property type="match status" value="1"/>
</dbReference>
<keyword evidence="5 6" id="KW-0472">Membrane</keyword>
<feature type="transmembrane region" description="Helical" evidence="6">
    <location>
        <begin position="229"/>
        <end position="247"/>
    </location>
</feature>
<reference evidence="7 8" key="1">
    <citation type="submission" date="2022-12" db="EMBL/GenBank/DDBJ databases">
        <title>Chitinophagaceae gen. sp. nov., a new member of the family Chitinophagaceae, isolated from soil in a chemical factory.</title>
        <authorList>
            <person name="Ke Z."/>
        </authorList>
    </citation>
    <scope>NUCLEOTIDE SEQUENCE [LARGE SCALE GENOMIC DNA]</scope>
    <source>
        <strain evidence="7 8">LY-5</strain>
    </source>
</reference>
<keyword evidence="4 6" id="KW-1133">Transmembrane helix</keyword>
<dbReference type="Proteomes" id="UP001210231">
    <property type="component" value="Unassembled WGS sequence"/>
</dbReference>
<dbReference type="EMBL" id="JAQGEF010000020">
    <property type="protein sequence ID" value="MDA3616014.1"/>
    <property type="molecule type" value="Genomic_DNA"/>
</dbReference>
<feature type="transmembrane region" description="Helical" evidence="6">
    <location>
        <begin position="39"/>
        <end position="63"/>
    </location>
</feature>
<keyword evidence="2" id="KW-1003">Cell membrane</keyword>
<evidence type="ECO:0000256" key="1">
    <source>
        <dbReference type="ARBA" id="ARBA00004141"/>
    </source>
</evidence>
<accession>A0ABT4UME2</accession>
<evidence type="ECO:0000313" key="8">
    <source>
        <dbReference type="Proteomes" id="UP001210231"/>
    </source>
</evidence>
<dbReference type="Gene3D" id="1.10.357.140">
    <property type="entry name" value="UbiA prenyltransferase"/>
    <property type="match status" value="1"/>
</dbReference>
<evidence type="ECO:0000313" key="7">
    <source>
        <dbReference type="EMBL" id="MDA3616014.1"/>
    </source>
</evidence>
<evidence type="ECO:0000256" key="5">
    <source>
        <dbReference type="ARBA" id="ARBA00023136"/>
    </source>
</evidence>
<evidence type="ECO:0000256" key="4">
    <source>
        <dbReference type="ARBA" id="ARBA00022989"/>
    </source>
</evidence>
<name>A0ABT4UME2_9BACT</name>
<dbReference type="RefSeq" id="WP_407032343.1">
    <property type="nucleotide sequence ID" value="NZ_JAQGEF010000020.1"/>
</dbReference>
<gene>
    <name evidence="7" type="ORF">O3P16_14460</name>
</gene>
<feature type="transmembrane region" description="Helical" evidence="6">
    <location>
        <begin position="84"/>
        <end position="100"/>
    </location>
</feature>
<dbReference type="InterPro" id="IPR000537">
    <property type="entry name" value="UbiA_prenyltransferase"/>
</dbReference>
<feature type="transmembrane region" description="Helical" evidence="6">
    <location>
        <begin position="157"/>
        <end position="173"/>
    </location>
</feature>
<evidence type="ECO:0000256" key="3">
    <source>
        <dbReference type="ARBA" id="ARBA00022692"/>
    </source>
</evidence>
<keyword evidence="8" id="KW-1185">Reference proteome</keyword>
<dbReference type="Pfam" id="PF01040">
    <property type="entry name" value="UbiA"/>
    <property type="match status" value="1"/>
</dbReference>
<organism evidence="7 8">
    <name type="scientific">Polluticaenibacter yanchengensis</name>
    <dbReference type="NCBI Taxonomy" id="3014562"/>
    <lineage>
        <taxon>Bacteria</taxon>
        <taxon>Pseudomonadati</taxon>
        <taxon>Bacteroidota</taxon>
        <taxon>Chitinophagia</taxon>
        <taxon>Chitinophagales</taxon>
        <taxon>Chitinophagaceae</taxon>
        <taxon>Polluticaenibacter</taxon>
    </lineage>
</organism>
<sequence length="288" mass="33094">MLVWIKQLRIKDWIKNLFIFLPAFFAGEVTNELVFVELISAFFCFCFVTSAVYCLNDLLDVVYDRKHPKKRERPYAKGLISKNRLLTAIVVCLVAAGLLLTQLHHATYYVIAGYILLQLLYSFFLKRFAIIDCVCIALGFVARIILGSLVIDVIGTSWIILLTFLLALYLAFAKRRSELAILQNNETRQSLQHYTLPFLDAALMVSCTVTLVSYIMYTNDSEVVARVGFRYFYIGSLFVIVGLLRHLQFTLQKSQTESPTDFLLKDKLTLVNIIFWGIFNFIVIYKNS</sequence>
<proteinExistence type="predicted"/>
<feature type="transmembrane region" description="Helical" evidence="6">
    <location>
        <begin position="12"/>
        <end position="27"/>
    </location>
</feature>
<dbReference type="InterPro" id="IPR039653">
    <property type="entry name" value="Prenyltransferase"/>
</dbReference>
<dbReference type="CDD" id="cd13963">
    <property type="entry name" value="PT_UbiA_2"/>
    <property type="match status" value="1"/>
</dbReference>
<feature type="transmembrane region" description="Helical" evidence="6">
    <location>
        <begin position="106"/>
        <end position="124"/>
    </location>
</feature>
<protein>
    <submittedName>
        <fullName evidence="7">UbiA prenyltransferase family protein</fullName>
    </submittedName>
</protein>
<feature type="transmembrane region" description="Helical" evidence="6">
    <location>
        <begin position="131"/>
        <end position="151"/>
    </location>
</feature>
<dbReference type="PANTHER" id="PTHR11048">
    <property type="entry name" value="PRENYLTRANSFERASES"/>
    <property type="match status" value="1"/>
</dbReference>
<feature type="transmembrane region" description="Helical" evidence="6">
    <location>
        <begin position="268"/>
        <end position="285"/>
    </location>
</feature>
<feature type="transmembrane region" description="Helical" evidence="6">
    <location>
        <begin position="194"/>
        <end position="217"/>
    </location>
</feature>
<dbReference type="InterPro" id="IPR044878">
    <property type="entry name" value="UbiA_sf"/>
</dbReference>
<comment type="subcellular location">
    <subcellularLocation>
        <location evidence="1">Membrane</location>
        <topology evidence="1">Multi-pass membrane protein</topology>
    </subcellularLocation>
</comment>
<evidence type="ECO:0000256" key="6">
    <source>
        <dbReference type="SAM" id="Phobius"/>
    </source>
</evidence>
<evidence type="ECO:0000256" key="2">
    <source>
        <dbReference type="ARBA" id="ARBA00022475"/>
    </source>
</evidence>